<sequence>MTLSFEPALPDRFATLRAFVAHRASVTHKSMKTQAADMDMAPSTLTRKLNPADGDTQRFNVDDFESWLQSTGEAASVIEYLCAKYMDTPEARRARLLAKLEGTVPELLQMLAQLKESAA</sequence>
<proteinExistence type="predicted"/>
<accession>A0A936YZ10</accession>
<dbReference type="Proteomes" id="UP000599109">
    <property type="component" value="Unassembled WGS sequence"/>
</dbReference>
<name>A0A936YZ10_9BURK</name>
<dbReference type="RefSeq" id="WP_201673159.1">
    <property type="nucleotide sequence ID" value="NZ_JAEQNE010000001.1"/>
</dbReference>
<comment type="caution">
    <text evidence="1">The sequence shown here is derived from an EMBL/GenBank/DDBJ whole genome shotgun (WGS) entry which is preliminary data.</text>
</comment>
<evidence type="ECO:0000313" key="1">
    <source>
        <dbReference type="EMBL" id="MBL0390565.1"/>
    </source>
</evidence>
<keyword evidence="2" id="KW-1185">Reference proteome</keyword>
<organism evidence="1 2">
    <name type="scientific">Ramlibacter monticola</name>
    <dbReference type="NCBI Taxonomy" id="1926872"/>
    <lineage>
        <taxon>Bacteria</taxon>
        <taxon>Pseudomonadati</taxon>
        <taxon>Pseudomonadota</taxon>
        <taxon>Betaproteobacteria</taxon>
        <taxon>Burkholderiales</taxon>
        <taxon>Comamonadaceae</taxon>
        <taxon>Ramlibacter</taxon>
    </lineage>
</organism>
<gene>
    <name evidence="1" type="ORF">JJ685_05355</name>
</gene>
<reference evidence="1 2" key="1">
    <citation type="journal article" date="2017" name="Int. J. Syst. Evol. Microbiol.">
        <title>Ramlibacter monticola sp. nov., isolated from forest soil.</title>
        <authorList>
            <person name="Chaudhary D.K."/>
            <person name="Kim J."/>
        </authorList>
    </citation>
    <scope>NUCLEOTIDE SEQUENCE [LARGE SCALE GENOMIC DNA]</scope>
    <source>
        <strain evidence="1 2">KACC 19175</strain>
    </source>
</reference>
<dbReference type="AlphaFoldDB" id="A0A936YZ10"/>
<dbReference type="EMBL" id="JAEQNE010000001">
    <property type="protein sequence ID" value="MBL0390565.1"/>
    <property type="molecule type" value="Genomic_DNA"/>
</dbReference>
<evidence type="ECO:0000313" key="2">
    <source>
        <dbReference type="Proteomes" id="UP000599109"/>
    </source>
</evidence>
<protein>
    <submittedName>
        <fullName evidence="1">Uncharacterized protein</fullName>
    </submittedName>
</protein>